<dbReference type="Pfam" id="PF00085">
    <property type="entry name" value="Thioredoxin"/>
    <property type="match status" value="1"/>
</dbReference>
<dbReference type="InterPro" id="IPR013766">
    <property type="entry name" value="Thioredoxin_domain"/>
</dbReference>
<dbReference type="InterPro" id="IPR036249">
    <property type="entry name" value="Thioredoxin-like_sf"/>
</dbReference>
<dbReference type="PIRSF" id="PIRSF000077">
    <property type="entry name" value="Thioredoxin"/>
    <property type="match status" value="1"/>
</dbReference>
<dbReference type="PRINTS" id="PR00421">
    <property type="entry name" value="THIOREDOXIN"/>
</dbReference>
<dbReference type="InterPro" id="IPR017937">
    <property type="entry name" value="Thioredoxin_CS"/>
</dbReference>
<keyword evidence="4 8" id="KW-1015">Disulfide bond</keyword>
<gene>
    <name evidence="10" type="ORF">ERJ67_02295</name>
</gene>
<dbReference type="FunFam" id="3.40.30.10:FF:000001">
    <property type="entry name" value="Thioredoxin"/>
    <property type="match status" value="1"/>
</dbReference>
<dbReference type="GO" id="GO:0015035">
    <property type="term" value="F:protein-disulfide reductase activity"/>
    <property type="evidence" value="ECO:0007669"/>
    <property type="project" value="InterPro"/>
</dbReference>
<evidence type="ECO:0000313" key="10">
    <source>
        <dbReference type="EMBL" id="TGG94617.1"/>
    </source>
</evidence>
<feature type="disulfide bond" description="Redox-active" evidence="8">
    <location>
        <begin position="31"/>
        <end position="34"/>
    </location>
</feature>
<proteinExistence type="inferred from homology"/>
<keyword evidence="5 8" id="KW-0676">Redox-active center</keyword>
<dbReference type="GO" id="GO:0005737">
    <property type="term" value="C:cytoplasm"/>
    <property type="evidence" value="ECO:0007669"/>
    <property type="project" value="TreeGrafter"/>
</dbReference>
<dbReference type="Proteomes" id="UP000317990">
    <property type="component" value="Unassembled WGS sequence"/>
</dbReference>
<feature type="active site" description="Nucleophile" evidence="7">
    <location>
        <position position="31"/>
    </location>
</feature>
<dbReference type="InterPro" id="IPR005746">
    <property type="entry name" value="Thioredoxin"/>
</dbReference>
<comment type="similarity">
    <text evidence="1 6">Belongs to the thioredoxin family.</text>
</comment>
<accession>A0A524RQA8</accession>
<evidence type="ECO:0000256" key="5">
    <source>
        <dbReference type="ARBA" id="ARBA00023284"/>
    </source>
</evidence>
<dbReference type="PROSITE" id="PS51352">
    <property type="entry name" value="THIOREDOXIN_2"/>
    <property type="match status" value="1"/>
</dbReference>
<feature type="domain" description="Thioredoxin" evidence="9">
    <location>
        <begin position="1"/>
        <end position="106"/>
    </location>
</feature>
<feature type="site" description="Contributes to redox potential value" evidence="7">
    <location>
        <position position="33"/>
    </location>
</feature>
<organism evidence="10 11">
    <name type="scientific">Aphanocapsa feldmannii 277cV</name>
    <dbReference type="NCBI Taxonomy" id="2507553"/>
    <lineage>
        <taxon>Bacteria</taxon>
        <taxon>Bacillati</taxon>
        <taxon>Cyanobacteriota</taxon>
        <taxon>Cyanophyceae</taxon>
        <taxon>Oscillatoriophycideae</taxon>
        <taxon>Chroococcales</taxon>
        <taxon>Microcystaceae</taxon>
        <taxon>Aphanocapsa</taxon>
    </lineage>
</organism>
<keyword evidence="2" id="KW-0813">Transport</keyword>
<dbReference type="CDD" id="cd02947">
    <property type="entry name" value="TRX_family"/>
    <property type="match status" value="1"/>
</dbReference>
<evidence type="ECO:0000259" key="9">
    <source>
        <dbReference type="PROSITE" id="PS51352"/>
    </source>
</evidence>
<dbReference type="EMBL" id="SRMO01000033">
    <property type="protein sequence ID" value="TGG94617.1"/>
    <property type="molecule type" value="Genomic_DNA"/>
</dbReference>
<dbReference type="PROSITE" id="PS00194">
    <property type="entry name" value="THIOREDOXIN_1"/>
    <property type="match status" value="1"/>
</dbReference>
<evidence type="ECO:0000256" key="1">
    <source>
        <dbReference type="ARBA" id="ARBA00008987"/>
    </source>
</evidence>
<evidence type="ECO:0000256" key="3">
    <source>
        <dbReference type="ARBA" id="ARBA00022982"/>
    </source>
</evidence>
<feature type="site" description="Deprotonates C-terminal active site Cys" evidence="7">
    <location>
        <position position="25"/>
    </location>
</feature>
<evidence type="ECO:0000256" key="7">
    <source>
        <dbReference type="PIRSR" id="PIRSR000077-1"/>
    </source>
</evidence>
<dbReference type="SUPFAM" id="SSF52833">
    <property type="entry name" value="Thioredoxin-like"/>
    <property type="match status" value="1"/>
</dbReference>
<dbReference type="PANTHER" id="PTHR45663">
    <property type="entry name" value="GEO12009P1"/>
    <property type="match status" value="1"/>
</dbReference>
<sequence>MAVVELTDQSFPSTVLESTRPVLVDFYASWCGPCRLMAPMMTWADETYGERLLVTKMDVDANPATRDAYRLQGIPCLVIFRNSEEVARSEGALSQGQLRTFIDPNL</sequence>
<reference evidence="10 11" key="1">
    <citation type="journal article" date="2019" name="mSystems">
        <title>Life at home and on the roam: Genomic adaptions reflect the dual lifestyle of an intracellular, facultative symbiont.</title>
        <authorList>
            <person name="Burgsdorf I."/>
        </authorList>
    </citation>
    <scope>NUCLEOTIDE SEQUENCE [LARGE SCALE GENOMIC DNA]</scope>
    <source>
        <strain evidence="10">277cV</strain>
    </source>
</reference>
<protein>
    <recommendedName>
        <fullName evidence="6">Thioredoxin</fullName>
    </recommendedName>
</protein>
<evidence type="ECO:0000256" key="6">
    <source>
        <dbReference type="PIRNR" id="PIRNR000077"/>
    </source>
</evidence>
<evidence type="ECO:0000256" key="2">
    <source>
        <dbReference type="ARBA" id="ARBA00022448"/>
    </source>
</evidence>
<comment type="caution">
    <text evidence="10">The sequence shown here is derived from an EMBL/GenBank/DDBJ whole genome shotgun (WGS) entry which is preliminary data.</text>
</comment>
<dbReference type="PANTHER" id="PTHR45663:SF11">
    <property type="entry name" value="GEO12009P1"/>
    <property type="match status" value="1"/>
</dbReference>
<name>A0A524RQA8_9CHRO</name>
<keyword evidence="3" id="KW-0249">Electron transport</keyword>
<feature type="active site" description="Nucleophile" evidence="7">
    <location>
        <position position="34"/>
    </location>
</feature>
<dbReference type="Gene3D" id="3.40.30.10">
    <property type="entry name" value="Glutaredoxin"/>
    <property type="match status" value="1"/>
</dbReference>
<evidence type="ECO:0000256" key="4">
    <source>
        <dbReference type="ARBA" id="ARBA00023157"/>
    </source>
</evidence>
<dbReference type="AlphaFoldDB" id="A0A524RQA8"/>
<feature type="site" description="Contributes to redox potential value" evidence="7">
    <location>
        <position position="32"/>
    </location>
</feature>
<evidence type="ECO:0000313" key="11">
    <source>
        <dbReference type="Proteomes" id="UP000317990"/>
    </source>
</evidence>
<evidence type="ECO:0000256" key="8">
    <source>
        <dbReference type="PIRSR" id="PIRSR000077-4"/>
    </source>
</evidence>